<dbReference type="GO" id="GO:0006749">
    <property type="term" value="P:glutathione metabolic process"/>
    <property type="evidence" value="ECO:0007669"/>
    <property type="project" value="TreeGrafter"/>
</dbReference>
<name>A0A7D9CZT2_DEKBR</name>
<evidence type="ECO:0000259" key="2">
    <source>
        <dbReference type="Pfam" id="PF01968"/>
    </source>
</evidence>
<feature type="domain" description="Hydantoinase/oxoprolinase N-terminal" evidence="4">
    <location>
        <begin position="9"/>
        <end position="220"/>
    </location>
</feature>
<dbReference type="GO" id="GO:0017168">
    <property type="term" value="F:5-oxoprolinase (ATP-hydrolyzing) activity"/>
    <property type="evidence" value="ECO:0007669"/>
    <property type="project" value="TreeGrafter"/>
</dbReference>
<dbReference type="InterPro" id="IPR045079">
    <property type="entry name" value="Oxoprolinase-like"/>
</dbReference>
<dbReference type="Pfam" id="PF05378">
    <property type="entry name" value="Hydant_A_N"/>
    <property type="match status" value="1"/>
</dbReference>
<sequence length="1288" mass="140513">MSTKSKVQIAIDRGGTFCDIWANIPGQGETVFKILSEDSQNYADAPAEGIRVVLEKFTGRKIAKNEKLDGSLIEWVRMGTTVATNALLERKGEKFVYFTTKGFEDVLEIGTQARPELFNLKVKTPETLFDKVIGVDERITVETSSDDPNEQIIDLQDKNVIRTPSGTYIRVIKQLDVSAVRKSLQKVYDIGYRSLAICFAHAYLYDVHEKKVAEIAHEIGFRYVSISSDVSRTISYLHRGNATCIDAYLTPRIQNYVSKFLSSFSVVPKVQFMQSNGGLVDARHFRGINAILSGPAGGVVGVRETCFENVPLVGFDMGGTSTDVSRCDGSDFDISYSGIIAGLEISAPQLRIHTVAAGGGSILHWEKGLFRVGPQSAGSDPGAACYRKGGPLTVTDANLFLGRLVVSEFPHIFGRSGKEPLDKDIVEAKFIELAHQISYDTGKKIDPHEVALGFLRVANVKMANSIREITESRGYSAKDHVLVSFGGAGSQNCTSVARNLGISRVLIHKYSSILSSYGIALARISKQEKSPFVSEYNCTADIKEQTKNIINELKGKIAKEIKENLRSPLSFSVHIGMKYKGSNTILEVPYNTNDLKGTFLKIHKREFGFILPSKTIILTQTVSVRGTSSEKNGHKVDIQQELKKNVGSKFVSGTHNSRQGVFFDVHTLPKTRTSPTKNSIEELQTPIFKLPELKTGDRIRGPALIVDATQTILVEPQSTATILLDHVILDLEHDEEKSLYVGRGDIINLDTPLSKADPILLTVFGHRFMGIAETMGRTLQRTAVSTSIKERLDFSCAIFGPDGSLVANAPHIPIHLGSLSNAIIYQHNLWKGKLKPGDVLVTNHPEAGGTHLPDITVITPVFHEGEIVFYVASRGHHADIGGAGITAMSPNSRRLWQEGVSIKSFKLVKEGDFDEEGIVKMFMKAGEYPGCSATRKINDNINDLRAQVSANQKGIRLVQALFEEFGKGFVQFYMAAIRNNAEQAVREFFRDMHRVHGGKALHAVDYFDDGIPVKLSITFDGEAGEATFDFTGTGPEEYGPMNAPASITASCVMYVVRCLIDLDIPLNQGCLVPCHIVIPKGTILNPIGDVAICGSTISGQRITDTILKCFGVAAASQGDANSFGWGRGGKDPYTGKVLPGFATGEALGGGVGAMEGYKGASACNVHCTNTKTTDIEIVETRTPVLVTKWSIRRGSGGRGKWYGGDGATREIQALVPLRVSIISERRIYHPYGIMGGESGDCGSNYWFRKMPDGTYLKIHMNAKEIIYVNTGDRVQINTPGGGGYGKAE</sequence>
<dbReference type="PANTHER" id="PTHR11365:SF2">
    <property type="entry name" value="5-OXOPROLINASE"/>
    <property type="match status" value="1"/>
</dbReference>
<evidence type="ECO:0000313" key="6">
    <source>
        <dbReference type="Proteomes" id="UP000478008"/>
    </source>
</evidence>
<reference evidence="5 6" key="1">
    <citation type="submission" date="2019-07" db="EMBL/GenBank/DDBJ databases">
        <authorList>
            <person name="Friedrich A."/>
            <person name="Schacherer J."/>
        </authorList>
    </citation>
    <scope>NUCLEOTIDE SEQUENCE [LARGE SCALE GENOMIC DNA]</scope>
</reference>
<dbReference type="EMBL" id="CABFWN010000004">
    <property type="protein sequence ID" value="VUG19236.1"/>
    <property type="molecule type" value="Genomic_DNA"/>
</dbReference>
<dbReference type="Proteomes" id="UP000478008">
    <property type="component" value="Unassembled WGS sequence"/>
</dbReference>
<comment type="similarity">
    <text evidence="1">Belongs to the oxoprolinase family.</text>
</comment>
<organism evidence="5 6">
    <name type="scientific">Dekkera bruxellensis</name>
    <name type="common">Brettanomyces custersii</name>
    <dbReference type="NCBI Taxonomy" id="5007"/>
    <lineage>
        <taxon>Eukaryota</taxon>
        <taxon>Fungi</taxon>
        <taxon>Dikarya</taxon>
        <taxon>Ascomycota</taxon>
        <taxon>Saccharomycotina</taxon>
        <taxon>Pichiomycetes</taxon>
        <taxon>Pichiales</taxon>
        <taxon>Pichiaceae</taxon>
        <taxon>Brettanomyces</taxon>
    </lineage>
</organism>
<proteinExistence type="inferred from homology"/>
<feature type="domain" description="Hydantoinase B/oxoprolinase" evidence="3">
    <location>
        <begin position="757"/>
        <end position="1286"/>
    </location>
</feature>
<evidence type="ECO:0000259" key="4">
    <source>
        <dbReference type="Pfam" id="PF05378"/>
    </source>
</evidence>
<dbReference type="InterPro" id="IPR003692">
    <property type="entry name" value="Hydantoinase_B"/>
</dbReference>
<accession>A0A7D9CZT2</accession>
<gene>
    <name evidence="5" type="primary">OXP1</name>
    <name evidence="5" type="ORF">DEBR0S4_13762G</name>
</gene>
<dbReference type="PANTHER" id="PTHR11365">
    <property type="entry name" value="5-OXOPROLINASE RELATED"/>
    <property type="match status" value="1"/>
</dbReference>
<dbReference type="InterPro" id="IPR008040">
    <property type="entry name" value="Hydant_A_N"/>
</dbReference>
<dbReference type="InterPro" id="IPR002821">
    <property type="entry name" value="Hydantoinase_A"/>
</dbReference>
<evidence type="ECO:0000313" key="5">
    <source>
        <dbReference type="EMBL" id="VUG19236.1"/>
    </source>
</evidence>
<evidence type="ECO:0000256" key="1">
    <source>
        <dbReference type="ARBA" id="ARBA00010403"/>
    </source>
</evidence>
<protein>
    <submittedName>
        <fullName evidence="5">DEBR0S4_13762g1_1</fullName>
    </submittedName>
</protein>
<dbReference type="Pfam" id="PF02538">
    <property type="entry name" value="Hydantoinase_B"/>
    <property type="match status" value="1"/>
</dbReference>
<evidence type="ECO:0000259" key="3">
    <source>
        <dbReference type="Pfam" id="PF02538"/>
    </source>
</evidence>
<keyword evidence="6" id="KW-1185">Reference proteome</keyword>
<feature type="domain" description="Hydantoinase A/oxoprolinase" evidence="2">
    <location>
        <begin position="239"/>
        <end position="527"/>
    </location>
</feature>
<dbReference type="GO" id="GO:0005829">
    <property type="term" value="C:cytosol"/>
    <property type="evidence" value="ECO:0007669"/>
    <property type="project" value="TreeGrafter"/>
</dbReference>
<dbReference type="Pfam" id="PF01968">
    <property type="entry name" value="Hydantoinase_A"/>
    <property type="match status" value="1"/>
</dbReference>